<gene>
    <name evidence="6" type="ORF">H9784_06740</name>
</gene>
<name>A0A9D2KRU2_9BACT</name>
<proteinExistence type="inferred from homology"/>
<reference evidence="6" key="2">
    <citation type="submission" date="2021-04" db="EMBL/GenBank/DDBJ databases">
        <authorList>
            <person name="Gilroy R."/>
        </authorList>
    </citation>
    <scope>NUCLEOTIDE SEQUENCE</scope>
    <source>
        <strain evidence="6">5032</strain>
    </source>
</reference>
<dbReference type="PANTHER" id="PTHR10724:SF7">
    <property type="entry name" value="SMALL RIBOSOMAL SUBUNIT PROTEIN BS1C"/>
    <property type="match status" value="1"/>
</dbReference>
<dbReference type="SUPFAM" id="SSF50249">
    <property type="entry name" value="Nucleic acid-binding proteins"/>
    <property type="match status" value="5"/>
</dbReference>
<dbReference type="Pfam" id="PF00575">
    <property type="entry name" value="S1"/>
    <property type="match status" value="4"/>
</dbReference>
<dbReference type="Proteomes" id="UP000823821">
    <property type="component" value="Unassembled WGS sequence"/>
</dbReference>
<feature type="domain" description="S1 motif" evidence="5">
    <location>
        <begin position="202"/>
        <end position="274"/>
    </location>
</feature>
<feature type="domain" description="S1 motif" evidence="5">
    <location>
        <begin position="115"/>
        <end position="181"/>
    </location>
</feature>
<evidence type="ECO:0000259" key="5">
    <source>
        <dbReference type="PROSITE" id="PS50126"/>
    </source>
</evidence>
<dbReference type="PRINTS" id="PR00681">
    <property type="entry name" value="RIBOSOMALS1"/>
</dbReference>
<comment type="caution">
    <text evidence="6">The sequence shown here is derived from an EMBL/GenBank/DDBJ whole genome shotgun (WGS) entry which is preliminary data.</text>
</comment>
<organism evidence="6 7">
    <name type="scientific">Candidatus Desulfovibrio intestinavium</name>
    <dbReference type="NCBI Taxonomy" id="2838534"/>
    <lineage>
        <taxon>Bacteria</taxon>
        <taxon>Pseudomonadati</taxon>
        <taxon>Thermodesulfobacteriota</taxon>
        <taxon>Desulfovibrionia</taxon>
        <taxon>Desulfovibrionales</taxon>
        <taxon>Desulfovibrionaceae</taxon>
        <taxon>Desulfovibrio</taxon>
    </lineage>
</organism>
<feature type="region of interest" description="Disordered" evidence="4">
    <location>
        <begin position="447"/>
        <end position="472"/>
    </location>
</feature>
<feature type="domain" description="S1 motif" evidence="5">
    <location>
        <begin position="291"/>
        <end position="361"/>
    </location>
</feature>
<evidence type="ECO:0000256" key="4">
    <source>
        <dbReference type="SAM" id="MobiDB-lite"/>
    </source>
</evidence>
<dbReference type="InterPro" id="IPR012340">
    <property type="entry name" value="NA-bd_OB-fold"/>
</dbReference>
<dbReference type="GO" id="GO:0022627">
    <property type="term" value="C:cytosolic small ribosomal subunit"/>
    <property type="evidence" value="ECO:0007669"/>
    <property type="project" value="TreeGrafter"/>
</dbReference>
<dbReference type="PROSITE" id="PS50126">
    <property type="entry name" value="S1"/>
    <property type="match status" value="5"/>
</dbReference>
<feature type="domain" description="S1 motif" evidence="5">
    <location>
        <begin position="35"/>
        <end position="99"/>
    </location>
</feature>
<dbReference type="CDD" id="cd00164">
    <property type="entry name" value="S1_like"/>
    <property type="match status" value="1"/>
</dbReference>
<evidence type="ECO:0000313" key="6">
    <source>
        <dbReference type="EMBL" id="HJA79245.1"/>
    </source>
</evidence>
<comment type="similarity">
    <text evidence="1">Belongs to the bacterial ribosomal protein bS1 family.</text>
</comment>
<keyword evidence="2 6" id="KW-0689">Ribosomal protein</keyword>
<dbReference type="InterPro" id="IPR050437">
    <property type="entry name" value="Ribos_protein_bS1-like"/>
</dbReference>
<dbReference type="GO" id="GO:0003729">
    <property type="term" value="F:mRNA binding"/>
    <property type="evidence" value="ECO:0007669"/>
    <property type="project" value="TreeGrafter"/>
</dbReference>
<evidence type="ECO:0000256" key="3">
    <source>
        <dbReference type="ARBA" id="ARBA00023274"/>
    </source>
</evidence>
<dbReference type="CDD" id="cd04465">
    <property type="entry name" value="S1_RPS1_repeat_ec2_hs2"/>
    <property type="match status" value="1"/>
</dbReference>
<sequence>MTEELQPQQGQDEAQEDFATLFAAQEAAAPRLQTGQKVTGKIIEINGDSVFVDVGIKVDGVMDRKDILDAEGKEMAAPGDSIDVWVVGVAPHEIRLSRSMSGSGMAALEEACQSGIPVDGRVVASCKGGYTVEVLGKTAFCPGSQMDAAATGDAESVVGRSMPFVVLRVENRGRNIVVSRRALLERERQDNLEKLLASVKVGDTVEGRITRLAPFGAFMELAPAVEGMIHLSELSWSRVGAADEAVSPGDMVRAKLLSVSTDDKGRTKISLSRKQAEGDPWAQAAERLSVGGIMEGKVTRLAPFGAFVELLPGVEGLVHLSEMSWTKRVNKAEDVVAPGDTVSVKIKDVNPETRRISLSLRDAEGDPWQDAAARFAVGTLVEGTVESQSKFGVFVTLAPGITGLLPAGVIKNAKKSEFTSLDKGDTVKLVVQNLDIAARRISLAPEGVEVSEKSRDNDWKQHATAGSTPQGAGMGIMAQALQKALQKKA</sequence>
<dbReference type="AlphaFoldDB" id="A0A9D2KRU2"/>
<feature type="domain" description="S1 motif" evidence="5">
    <location>
        <begin position="378"/>
        <end position="446"/>
    </location>
</feature>
<evidence type="ECO:0000256" key="1">
    <source>
        <dbReference type="ARBA" id="ARBA00006767"/>
    </source>
</evidence>
<dbReference type="PANTHER" id="PTHR10724">
    <property type="entry name" value="30S RIBOSOMAL PROTEIN S1"/>
    <property type="match status" value="1"/>
</dbReference>
<dbReference type="NCBIfam" id="NF010379">
    <property type="entry name" value="PRK13806.1"/>
    <property type="match status" value="1"/>
</dbReference>
<dbReference type="SMART" id="SM00316">
    <property type="entry name" value="S1"/>
    <property type="match status" value="5"/>
</dbReference>
<dbReference type="InterPro" id="IPR003029">
    <property type="entry name" value="S1_domain"/>
</dbReference>
<feature type="compositionally biased region" description="Basic and acidic residues" evidence="4">
    <location>
        <begin position="450"/>
        <end position="461"/>
    </location>
</feature>
<dbReference type="GO" id="GO:0003735">
    <property type="term" value="F:structural constituent of ribosome"/>
    <property type="evidence" value="ECO:0007669"/>
    <property type="project" value="TreeGrafter"/>
</dbReference>
<dbReference type="EMBL" id="DWZD01000040">
    <property type="protein sequence ID" value="HJA79245.1"/>
    <property type="molecule type" value="Genomic_DNA"/>
</dbReference>
<dbReference type="Gene3D" id="2.40.50.140">
    <property type="entry name" value="Nucleic acid-binding proteins"/>
    <property type="match status" value="5"/>
</dbReference>
<protein>
    <submittedName>
        <fullName evidence="6">30S ribosomal protein S1</fullName>
    </submittedName>
</protein>
<evidence type="ECO:0000313" key="7">
    <source>
        <dbReference type="Proteomes" id="UP000823821"/>
    </source>
</evidence>
<dbReference type="GO" id="GO:0006412">
    <property type="term" value="P:translation"/>
    <property type="evidence" value="ECO:0007669"/>
    <property type="project" value="TreeGrafter"/>
</dbReference>
<reference evidence="6" key="1">
    <citation type="journal article" date="2021" name="PeerJ">
        <title>Extensive microbial diversity within the chicken gut microbiome revealed by metagenomics and culture.</title>
        <authorList>
            <person name="Gilroy R."/>
            <person name="Ravi A."/>
            <person name="Getino M."/>
            <person name="Pursley I."/>
            <person name="Horton D.L."/>
            <person name="Alikhan N.F."/>
            <person name="Baker D."/>
            <person name="Gharbi K."/>
            <person name="Hall N."/>
            <person name="Watson M."/>
            <person name="Adriaenssens E.M."/>
            <person name="Foster-Nyarko E."/>
            <person name="Jarju S."/>
            <person name="Secka A."/>
            <person name="Antonio M."/>
            <person name="Oren A."/>
            <person name="Chaudhuri R.R."/>
            <person name="La Ragione R."/>
            <person name="Hildebrand F."/>
            <person name="Pallen M.J."/>
        </authorList>
    </citation>
    <scope>NUCLEOTIDE SEQUENCE</scope>
    <source>
        <strain evidence="6">5032</strain>
    </source>
</reference>
<accession>A0A9D2KRU2</accession>
<dbReference type="InterPro" id="IPR035104">
    <property type="entry name" value="Ribosomal_protein_S1-like"/>
</dbReference>
<keyword evidence="3" id="KW-0687">Ribonucleoprotein</keyword>
<evidence type="ECO:0000256" key="2">
    <source>
        <dbReference type="ARBA" id="ARBA00022980"/>
    </source>
</evidence>